<dbReference type="GO" id="GO:0004414">
    <property type="term" value="F:homoserine O-acetyltransferase activity"/>
    <property type="evidence" value="ECO:0007669"/>
    <property type="project" value="TreeGrafter"/>
</dbReference>
<name>A0A1I4Z589_9GAMM</name>
<sequence length="329" mass="34976">MAALQEHVDPGDTDGAAARRGILPLHDFRLACGSLLADGALAWQSWGPQRAPVVVVLGGISAGRDIGTWWTAQCGPARALDPRRFRLISIDWLGGSGESSGPRDDREFPPVDSIDQAHAILLLLNHLGIGRVDAVVGASYGACVGQCLAGLLGHRLGRLIAIGAAHRASPWALALRTLQRAGIESATTKHGRRDALVRARQLAVLGYRTPGELEDRFGESDPSSGVLGWLVAHGERFASRFSAASFLCLSRSLDHHLCEPETIAAATTVVAIDEDLLVPLALAREFVRRIGSHAELVRITSPFGHDAFLKEEGAIATIIQSCLSAEIPA</sequence>
<keyword evidence="1 4" id="KW-0808">Transferase</keyword>
<dbReference type="PANTHER" id="PTHR32268">
    <property type="entry name" value="HOMOSERINE O-ACETYLTRANSFERASE"/>
    <property type="match status" value="1"/>
</dbReference>
<feature type="domain" description="AB hydrolase-1" evidence="3">
    <location>
        <begin position="52"/>
        <end position="310"/>
    </location>
</feature>
<dbReference type="PIRSF" id="PIRSF000443">
    <property type="entry name" value="Homoser_Ac_trans"/>
    <property type="match status" value="1"/>
</dbReference>
<protein>
    <submittedName>
        <fullName evidence="4">Homoserine O-acetyltransferase</fullName>
    </submittedName>
</protein>
<dbReference type="Gene3D" id="3.40.50.1820">
    <property type="entry name" value="alpha/beta hydrolase"/>
    <property type="match status" value="1"/>
</dbReference>
<feature type="active site" evidence="2">
    <location>
        <position position="275"/>
    </location>
</feature>
<dbReference type="GO" id="GO:0009092">
    <property type="term" value="P:homoserine metabolic process"/>
    <property type="evidence" value="ECO:0007669"/>
    <property type="project" value="TreeGrafter"/>
</dbReference>
<feature type="active site" description="Nucleophile" evidence="2">
    <location>
        <position position="139"/>
    </location>
</feature>
<dbReference type="RefSeq" id="WP_092409038.1">
    <property type="nucleotide sequence ID" value="NZ_FOVF01000022.1"/>
</dbReference>
<dbReference type="STRING" id="578942.SAMN05216289_12248"/>
<organism evidence="4 5">
    <name type="scientific">Dokdonella immobilis</name>
    <dbReference type="NCBI Taxonomy" id="578942"/>
    <lineage>
        <taxon>Bacteria</taxon>
        <taxon>Pseudomonadati</taxon>
        <taxon>Pseudomonadota</taxon>
        <taxon>Gammaproteobacteria</taxon>
        <taxon>Lysobacterales</taxon>
        <taxon>Rhodanobacteraceae</taxon>
        <taxon>Dokdonella</taxon>
    </lineage>
</organism>
<evidence type="ECO:0000313" key="5">
    <source>
        <dbReference type="Proteomes" id="UP000198575"/>
    </source>
</evidence>
<reference evidence="4 5" key="1">
    <citation type="submission" date="2016-10" db="EMBL/GenBank/DDBJ databases">
        <authorList>
            <person name="de Groot N.N."/>
        </authorList>
    </citation>
    <scope>NUCLEOTIDE SEQUENCE [LARGE SCALE GENOMIC DNA]</scope>
    <source>
        <strain evidence="4 5">CGMCC 1.7659</strain>
    </source>
</reference>
<dbReference type="InterPro" id="IPR029058">
    <property type="entry name" value="AB_hydrolase_fold"/>
</dbReference>
<dbReference type="SUPFAM" id="SSF53474">
    <property type="entry name" value="alpha/beta-Hydrolases"/>
    <property type="match status" value="1"/>
</dbReference>
<dbReference type="AlphaFoldDB" id="A0A1I4Z589"/>
<feature type="active site" evidence="2">
    <location>
        <position position="305"/>
    </location>
</feature>
<accession>A0A1I4Z589</accession>
<gene>
    <name evidence="4" type="ORF">SAMN05216289_12248</name>
</gene>
<dbReference type="Pfam" id="PF00561">
    <property type="entry name" value="Abhydrolase_1"/>
    <property type="match status" value="1"/>
</dbReference>
<dbReference type="Proteomes" id="UP000198575">
    <property type="component" value="Unassembled WGS sequence"/>
</dbReference>
<proteinExistence type="predicted"/>
<dbReference type="OrthoDB" id="9800754at2"/>
<dbReference type="PANTHER" id="PTHR32268:SF11">
    <property type="entry name" value="HOMOSERINE O-ACETYLTRANSFERASE"/>
    <property type="match status" value="1"/>
</dbReference>
<dbReference type="InterPro" id="IPR008220">
    <property type="entry name" value="HAT_MetX-like"/>
</dbReference>
<evidence type="ECO:0000256" key="1">
    <source>
        <dbReference type="ARBA" id="ARBA00022679"/>
    </source>
</evidence>
<evidence type="ECO:0000259" key="3">
    <source>
        <dbReference type="Pfam" id="PF00561"/>
    </source>
</evidence>
<evidence type="ECO:0000256" key="2">
    <source>
        <dbReference type="PIRSR" id="PIRSR000443-1"/>
    </source>
</evidence>
<evidence type="ECO:0000313" key="4">
    <source>
        <dbReference type="EMBL" id="SFN45129.1"/>
    </source>
</evidence>
<keyword evidence="5" id="KW-1185">Reference proteome</keyword>
<dbReference type="EMBL" id="FOVF01000022">
    <property type="protein sequence ID" value="SFN45129.1"/>
    <property type="molecule type" value="Genomic_DNA"/>
</dbReference>
<dbReference type="GO" id="GO:0009086">
    <property type="term" value="P:methionine biosynthetic process"/>
    <property type="evidence" value="ECO:0007669"/>
    <property type="project" value="TreeGrafter"/>
</dbReference>
<dbReference type="InterPro" id="IPR000073">
    <property type="entry name" value="AB_hydrolase_1"/>
</dbReference>